<reference evidence="2" key="1">
    <citation type="submission" date="2025-08" db="UniProtKB">
        <authorList>
            <consortium name="RefSeq"/>
        </authorList>
    </citation>
    <scope>IDENTIFICATION</scope>
</reference>
<dbReference type="GeneID" id="34619349"/>
<gene>
    <name evidence="2" type="primary">LOC34619349</name>
</gene>
<dbReference type="RefSeq" id="XP_026191904.1">
    <property type="nucleotide sequence ID" value="XM_026336119.1"/>
</dbReference>
<keyword evidence="1" id="KW-1185">Reference proteome</keyword>
<name>A0A6P6RWM5_9EIME</name>
<dbReference type="OrthoDB" id="345299at2759"/>
<dbReference type="Proteomes" id="UP000515125">
    <property type="component" value="Unplaced"/>
</dbReference>
<evidence type="ECO:0000313" key="1">
    <source>
        <dbReference type="Proteomes" id="UP000515125"/>
    </source>
</evidence>
<accession>A0A6P6RWM5</accession>
<proteinExistence type="predicted"/>
<sequence>MQYTSRGPQLGSAVSFGRLDPGMNSRSLQASDQALAVKLLNVSLSEIAIHYYESQILLREAAQQVANAFGVNSQRVVPLQLRPDDREPTKCTIWTFLIRDIPAHDQLGQLREILQRSPDALGQWHFGSRKVLVEPLITGSAGVSDHVSLPLLQKTWQRPGVEAKWDQEEELWLELLDINWSDDMKNDVSRFEDRLLGLRSALVSTLELVNPRALQIAKYFQTDVGTAIGITVSDCLACSPVSPDTEKHKEHLKQCQQALDTGALTRKVPWLAENFPAVRSSQTGMLIYAVLEGAYLVRRYPPRICLIPHNLKNKDRKVHGIFRKQLRLEDGDEGSAHLCCSVSSAGRPVPSVLMQPYSSTSTKTPAFRVTEVLGAYSLPYFKGDALEVIID</sequence>
<protein>
    <submittedName>
        <fullName evidence="2">Uncharacterized protein LOC34619349</fullName>
    </submittedName>
</protein>
<evidence type="ECO:0000313" key="2">
    <source>
        <dbReference type="RefSeq" id="XP_026191904.1"/>
    </source>
</evidence>
<dbReference type="AlphaFoldDB" id="A0A6P6RWM5"/>
<organism evidence="1 2">
    <name type="scientific">Cyclospora cayetanensis</name>
    <dbReference type="NCBI Taxonomy" id="88456"/>
    <lineage>
        <taxon>Eukaryota</taxon>
        <taxon>Sar</taxon>
        <taxon>Alveolata</taxon>
        <taxon>Apicomplexa</taxon>
        <taxon>Conoidasida</taxon>
        <taxon>Coccidia</taxon>
        <taxon>Eucoccidiorida</taxon>
        <taxon>Eimeriorina</taxon>
        <taxon>Eimeriidae</taxon>
        <taxon>Cyclospora</taxon>
    </lineage>
</organism>